<organism evidence="1 2">
    <name type="scientific">Auriscalpium vulgare</name>
    <dbReference type="NCBI Taxonomy" id="40419"/>
    <lineage>
        <taxon>Eukaryota</taxon>
        <taxon>Fungi</taxon>
        <taxon>Dikarya</taxon>
        <taxon>Basidiomycota</taxon>
        <taxon>Agaricomycotina</taxon>
        <taxon>Agaricomycetes</taxon>
        <taxon>Russulales</taxon>
        <taxon>Auriscalpiaceae</taxon>
        <taxon>Auriscalpium</taxon>
    </lineage>
</organism>
<reference evidence="1" key="1">
    <citation type="submission" date="2021-02" db="EMBL/GenBank/DDBJ databases">
        <authorList>
            <consortium name="DOE Joint Genome Institute"/>
            <person name="Ahrendt S."/>
            <person name="Looney B.P."/>
            <person name="Miyauchi S."/>
            <person name="Morin E."/>
            <person name="Drula E."/>
            <person name="Courty P.E."/>
            <person name="Chicoki N."/>
            <person name="Fauchery L."/>
            <person name="Kohler A."/>
            <person name="Kuo A."/>
            <person name="Labutti K."/>
            <person name="Pangilinan J."/>
            <person name="Lipzen A."/>
            <person name="Riley R."/>
            <person name="Andreopoulos W."/>
            <person name="He G."/>
            <person name="Johnson J."/>
            <person name="Barry K.W."/>
            <person name="Grigoriev I.V."/>
            <person name="Nagy L."/>
            <person name="Hibbett D."/>
            <person name="Henrissat B."/>
            <person name="Matheny P.B."/>
            <person name="Labbe J."/>
            <person name="Martin F."/>
        </authorList>
    </citation>
    <scope>NUCLEOTIDE SEQUENCE</scope>
    <source>
        <strain evidence="1">FP105234-sp</strain>
    </source>
</reference>
<keyword evidence="2" id="KW-1185">Reference proteome</keyword>
<sequence length="242" mass="26803">MPWTPPTICLVSRQAGRAIAALMADAPPCARIRWRPARRALDMAAYRVGGHARRTRLRNRWARSGRRLPARVNTSLAAMTWARDILIATQADLERHDDDMHAALRPSPGESAATPMADEHIPTRSGARVTEQWERAASLEATSQLRETSTEDGARGGRGALSRSRALTGKMRGLKLGRAHDRSAPVSRQDVQAPTRAGRELGVLAARTGRPQREKHFSEGQRLGTDRTRGMLTWTKMVRRAL</sequence>
<evidence type="ECO:0000313" key="2">
    <source>
        <dbReference type="Proteomes" id="UP000814033"/>
    </source>
</evidence>
<protein>
    <submittedName>
        <fullName evidence="1">Uncharacterized protein</fullName>
    </submittedName>
</protein>
<dbReference type="EMBL" id="MU276287">
    <property type="protein sequence ID" value="KAI0039578.1"/>
    <property type="molecule type" value="Genomic_DNA"/>
</dbReference>
<comment type="caution">
    <text evidence="1">The sequence shown here is derived from an EMBL/GenBank/DDBJ whole genome shotgun (WGS) entry which is preliminary data.</text>
</comment>
<accession>A0ACB8R7N5</accession>
<gene>
    <name evidence="1" type="ORF">FA95DRAFT_1012709</name>
</gene>
<dbReference type="Proteomes" id="UP000814033">
    <property type="component" value="Unassembled WGS sequence"/>
</dbReference>
<reference evidence="1" key="2">
    <citation type="journal article" date="2022" name="New Phytol.">
        <title>Evolutionary transition to the ectomycorrhizal habit in the genomes of a hyperdiverse lineage of mushroom-forming fungi.</title>
        <authorList>
            <person name="Looney B."/>
            <person name="Miyauchi S."/>
            <person name="Morin E."/>
            <person name="Drula E."/>
            <person name="Courty P.E."/>
            <person name="Kohler A."/>
            <person name="Kuo A."/>
            <person name="LaButti K."/>
            <person name="Pangilinan J."/>
            <person name="Lipzen A."/>
            <person name="Riley R."/>
            <person name="Andreopoulos W."/>
            <person name="He G."/>
            <person name="Johnson J."/>
            <person name="Nolan M."/>
            <person name="Tritt A."/>
            <person name="Barry K.W."/>
            <person name="Grigoriev I.V."/>
            <person name="Nagy L.G."/>
            <person name="Hibbett D."/>
            <person name="Henrissat B."/>
            <person name="Matheny P.B."/>
            <person name="Labbe J."/>
            <person name="Martin F.M."/>
        </authorList>
    </citation>
    <scope>NUCLEOTIDE SEQUENCE</scope>
    <source>
        <strain evidence="1">FP105234-sp</strain>
    </source>
</reference>
<name>A0ACB8R7N5_9AGAM</name>
<proteinExistence type="predicted"/>
<evidence type="ECO:0000313" key="1">
    <source>
        <dbReference type="EMBL" id="KAI0039578.1"/>
    </source>
</evidence>